<evidence type="ECO:0000313" key="3">
    <source>
        <dbReference type="EMBL" id="KAI9554865.1"/>
    </source>
</evidence>
<name>A0AAD5PTQ3_9CRUS</name>
<accession>A0AAD5PTQ3</accession>
<proteinExistence type="predicted"/>
<keyword evidence="1" id="KW-0862">Zinc</keyword>
<evidence type="ECO:0000259" key="2">
    <source>
        <dbReference type="PROSITE" id="PS50966"/>
    </source>
</evidence>
<organism evidence="3 4">
    <name type="scientific">Daphnia sinensis</name>
    <dbReference type="NCBI Taxonomy" id="1820382"/>
    <lineage>
        <taxon>Eukaryota</taxon>
        <taxon>Metazoa</taxon>
        <taxon>Ecdysozoa</taxon>
        <taxon>Arthropoda</taxon>
        <taxon>Crustacea</taxon>
        <taxon>Branchiopoda</taxon>
        <taxon>Diplostraca</taxon>
        <taxon>Cladocera</taxon>
        <taxon>Anomopoda</taxon>
        <taxon>Daphniidae</taxon>
        <taxon>Daphnia</taxon>
        <taxon>Daphnia similis group</taxon>
    </lineage>
</organism>
<evidence type="ECO:0000256" key="1">
    <source>
        <dbReference type="PROSITE-ProRule" id="PRU00325"/>
    </source>
</evidence>
<dbReference type="EMBL" id="WJBH02000008">
    <property type="protein sequence ID" value="KAI9554865.1"/>
    <property type="molecule type" value="Genomic_DNA"/>
</dbReference>
<dbReference type="PROSITE" id="PS50966">
    <property type="entry name" value="ZF_SWIM"/>
    <property type="match status" value="1"/>
</dbReference>
<protein>
    <recommendedName>
        <fullName evidence="2">SWIM-type domain-containing protein</fullName>
    </recommendedName>
</protein>
<keyword evidence="4" id="KW-1185">Reference proteome</keyword>
<dbReference type="Proteomes" id="UP000820818">
    <property type="component" value="Linkage Group LG8"/>
</dbReference>
<gene>
    <name evidence="3" type="ORF">GHT06_020142</name>
</gene>
<dbReference type="AlphaFoldDB" id="A0AAD5PTQ3"/>
<dbReference type="GO" id="GO:0008270">
    <property type="term" value="F:zinc ion binding"/>
    <property type="evidence" value="ECO:0007669"/>
    <property type="project" value="UniProtKB-KW"/>
</dbReference>
<keyword evidence="1" id="KW-0479">Metal-binding</keyword>
<reference evidence="3 4" key="1">
    <citation type="submission" date="2022-05" db="EMBL/GenBank/DDBJ databases">
        <title>A multi-omics perspective on studying reproductive biology in Daphnia sinensis.</title>
        <authorList>
            <person name="Jia J."/>
        </authorList>
    </citation>
    <scope>NUCLEOTIDE SEQUENCE [LARGE SCALE GENOMIC DNA]</scope>
    <source>
        <strain evidence="3 4">WSL</strain>
    </source>
</reference>
<keyword evidence="1" id="KW-0863">Zinc-finger</keyword>
<comment type="caution">
    <text evidence="3">The sequence shown here is derived from an EMBL/GenBank/DDBJ whole genome shotgun (WGS) entry which is preliminary data.</text>
</comment>
<feature type="domain" description="SWIM-type" evidence="2">
    <location>
        <begin position="41"/>
        <end position="77"/>
    </location>
</feature>
<sequence length="118" mass="13181">MQLNSIKTMHDAIKYVKSDGKVLVSAQVHHSQSVRKKELMPWVSISSNKTIIAGHCQCTARFGDVCCHVGAVLYSVFSATSLTCTALINKIPDLNTLRKGEKYLKKEKNLSKKEILFK</sequence>
<dbReference type="InterPro" id="IPR007527">
    <property type="entry name" value="Znf_SWIM"/>
</dbReference>
<evidence type="ECO:0000313" key="4">
    <source>
        <dbReference type="Proteomes" id="UP000820818"/>
    </source>
</evidence>